<proteinExistence type="predicted"/>
<reference evidence="3 4" key="2">
    <citation type="submission" date="2016-08" db="EMBL/GenBank/DDBJ databases">
        <title>Pervasive Adenine N6-methylation of Active Genes in Fungi.</title>
        <authorList>
            <consortium name="DOE Joint Genome Institute"/>
            <person name="Mondo S.J."/>
            <person name="Dannebaum R.O."/>
            <person name="Kuo R.C."/>
            <person name="Labutti K."/>
            <person name="Haridas S."/>
            <person name="Kuo A."/>
            <person name="Salamov A."/>
            <person name="Ahrendt S.R."/>
            <person name="Lipzen A."/>
            <person name="Sullivan W."/>
            <person name="Andreopoulos W.B."/>
            <person name="Clum A."/>
            <person name="Lindquist E."/>
            <person name="Daum C."/>
            <person name="Ramamoorthy G.K."/>
            <person name="Gryganskyi A."/>
            <person name="Culley D."/>
            <person name="Magnuson J.K."/>
            <person name="James T.Y."/>
            <person name="O'Malley M.A."/>
            <person name="Stajich J.E."/>
            <person name="Spatafora J.W."/>
            <person name="Visel A."/>
            <person name="Grigoriev I.V."/>
        </authorList>
    </citation>
    <scope>NUCLEOTIDE SEQUENCE [LARGE SCALE GENOMIC DNA]</scope>
    <source>
        <strain evidence="4">finn</strain>
    </source>
</reference>
<dbReference type="Proteomes" id="UP000193719">
    <property type="component" value="Unassembled WGS sequence"/>
</dbReference>
<protein>
    <submittedName>
        <fullName evidence="3">Uncharacterized protein</fullName>
    </submittedName>
</protein>
<keyword evidence="1" id="KW-0472">Membrane</keyword>
<evidence type="ECO:0000313" key="4">
    <source>
        <dbReference type="Proteomes" id="UP000193719"/>
    </source>
</evidence>
<accession>A0A1Y1V9Z8</accession>
<evidence type="ECO:0000313" key="3">
    <source>
        <dbReference type="EMBL" id="ORX50021.1"/>
    </source>
</evidence>
<reference evidence="3 4" key="1">
    <citation type="submission" date="2016-08" db="EMBL/GenBank/DDBJ databases">
        <title>Genomes of anaerobic fungi encode conserved fungal cellulosomes for biomass hydrolysis.</title>
        <authorList>
            <consortium name="DOE Joint Genome Institute"/>
            <person name="Haitjema C.H."/>
            <person name="Gilmore S.P."/>
            <person name="Henske J.K."/>
            <person name="Solomon K.V."/>
            <person name="De Groot R."/>
            <person name="Kuo A."/>
            <person name="Mondo S.J."/>
            <person name="Salamov A.A."/>
            <person name="Labutti K."/>
            <person name="Zhao Z."/>
            <person name="Chiniquy J."/>
            <person name="Barry K."/>
            <person name="Brewer H.M."/>
            <person name="Purvine S.O."/>
            <person name="Wright A.T."/>
            <person name="Boxma B."/>
            <person name="Van Alen T."/>
            <person name="Hackstein J.H."/>
            <person name="Baker S.E."/>
            <person name="Grigoriev I.V."/>
            <person name="O'Malley M.A."/>
        </authorList>
    </citation>
    <scope>NUCLEOTIDE SEQUENCE [LARGE SCALE GENOMIC DNA]</scope>
    <source>
        <strain evidence="4">finn</strain>
    </source>
</reference>
<feature type="transmembrane region" description="Helical" evidence="1">
    <location>
        <begin position="441"/>
        <end position="460"/>
    </location>
</feature>
<dbReference type="AlphaFoldDB" id="A0A1Y1V9Z8"/>
<gene>
    <name evidence="3" type="ORF">BCR36DRAFT_404577</name>
</gene>
<keyword evidence="2" id="KW-0732">Signal</keyword>
<keyword evidence="4" id="KW-1185">Reference proteome</keyword>
<feature type="signal peptide" evidence="2">
    <location>
        <begin position="1"/>
        <end position="24"/>
    </location>
</feature>
<organism evidence="3 4">
    <name type="scientific">Piromyces finnis</name>
    <dbReference type="NCBI Taxonomy" id="1754191"/>
    <lineage>
        <taxon>Eukaryota</taxon>
        <taxon>Fungi</taxon>
        <taxon>Fungi incertae sedis</taxon>
        <taxon>Chytridiomycota</taxon>
        <taxon>Chytridiomycota incertae sedis</taxon>
        <taxon>Neocallimastigomycetes</taxon>
        <taxon>Neocallimastigales</taxon>
        <taxon>Neocallimastigaceae</taxon>
        <taxon>Piromyces</taxon>
    </lineage>
</organism>
<keyword evidence="1" id="KW-0812">Transmembrane</keyword>
<dbReference type="EMBL" id="MCFH01000022">
    <property type="protein sequence ID" value="ORX50021.1"/>
    <property type="molecule type" value="Genomic_DNA"/>
</dbReference>
<comment type="caution">
    <text evidence="3">The sequence shown here is derived from an EMBL/GenBank/DDBJ whole genome shotgun (WGS) entry which is preliminary data.</text>
</comment>
<keyword evidence="1" id="KW-1133">Transmembrane helix</keyword>
<sequence>MRQFKKFYIIALMVIVCSVQNSYARRRKIFRRDASNSCRKAYIIARTTEKLCHIDITSLDGYSNDVLEEKCSNNGCFKKTLDAYKNFDEMCKNNEVRNKEMLLQHINSFNSIICKKTGNDFCLSKINEFIHSNPSTKKDLGMCENDCISSIYSTIGNGIVSVPNFLRNDIIRANLLCSKVPGKRKYCIEKLEDFRKEENYEKKMNIYCDSLCVQKVLWKEQSEYKLTYNLDSSLESIISNFTDSACLYNGENRCGEFLLKILNNDYSCSGLRYPRVFPFSGNYTICNQEIKEIINEYGTCVNSLFSNKSGDWLNLFTEINRYAKTRRLKNFSVFQNQSIYEEIFNRTYKIENFNWDWYQSNDRAVSVYIINSIAAHLGITPSMISGQGYNEYSVMIKGLTKKQQKELDDDHTMSLTMFSGQIDFEALIDATKGFTINGGHMILPNMITIFVFTLTLLFLIF</sequence>
<evidence type="ECO:0000256" key="1">
    <source>
        <dbReference type="SAM" id="Phobius"/>
    </source>
</evidence>
<evidence type="ECO:0000256" key="2">
    <source>
        <dbReference type="SAM" id="SignalP"/>
    </source>
</evidence>
<feature type="chain" id="PRO_5013186284" evidence="2">
    <location>
        <begin position="25"/>
        <end position="461"/>
    </location>
</feature>
<name>A0A1Y1V9Z8_9FUNG</name>
<dbReference type="OrthoDB" id="10322337at2759"/>